<sequence>MRQKILVVDDESQNLELIRQILKDHYKLAFAKNARTAMEAAIQQQPDLILLDIMMPETDGYEVCTALKAHELTKNIPVIFVTAMSHTNDESKGFDVGAVDYITKPVSAPLLLRRVKTHLSLTQKSVLEAQNRETVFMLGKAGHYNDTDTGVHIWRMAEYSKLLALKSGWDEELAECLALAAPMHDTGKIGIPDEILKAPRKLNDDEFKIMEQHTTIGFEILREGSTPLMKMSAEIALSHHENWDGSGYPLGLIGNAIPESARIVSVADVFDALTMQRPYKKPWTTDQAMNYLKEQSGTKFEPRLVDAFVESRLEVEAIMERWKKEED</sequence>
<feature type="domain" description="Response regulatory" evidence="2">
    <location>
        <begin position="4"/>
        <end position="119"/>
    </location>
</feature>
<organism evidence="4 5">
    <name type="scientific">Spongiibacter pelagi</name>
    <dbReference type="NCBI Taxonomy" id="2760804"/>
    <lineage>
        <taxon>Bacteria</taxon>
        <taxon>Pseudomonadati</taxon>
        <taxon>Pseudomonadota</taxon>
        <taxon>Gammaproteobacteria</taxon>
        <taxon>Cellvibrionales</taxon>
        <taxon>Spongiibacteraceae</taxon>
        <taxon>Spongiibacter</taxon>
    </lineage>
</organism>
<comment type="caution">
    <text evidence="4">The sequence shown here is derived from an EMBL/GenBank/DDBJ whole genome shotgun (WGS) entry which is preliminary data.</text>
</comment>
<dbReference type="PROSITE" id="PS50110">
    <property type="entry name" value="RESPONSE_REGULATORY"/>
    <property type="match status" value="1"/>
</dbReference>
<feature type="domain" description="HD-GYP" evidence="3">
    <location>
        <begin position="127"/>
        <end position="324"/>
    </location>
</feature>
<dbReference type="Pfam" id="PF00072">
    <property type="entry name" value="Response_reg"/>
    <property type="match status" value="1"/>
</dbReference>
<name>A0A927BYV6_9GAMM</name>
<dbReference type="Pfam" id="PF13487">
    <property type="entry name" value="HD_5"/>
    <property type="match status" value="1"/>
</dbReference>
<evidence type="ECO:0000256" key="1">
    <source>
        <dbReference type="PROSITE-ProRule" id="PRU00169"/>
    </source>
</evidence>
<dbReference type="GO" id="GO:0008081">
    <property type="term" value="F:phosphoric diester hydrolase activity"/>
    <property type="evidence" value="ECO:0007669"/>
    <property type="project" value="UniProtKB-ARBA"/>
</dbReference>
<dbReference type="SMART" id="SM00471">
    <property type="entry name" value="HDc"/>
    <property type="match status" value="1"/>
</dbReference>
<dbReference type="SMART" id="SM00448">
    <property type="entry name" value="REC"/>
    <property type="match status" value="1"/>
</dbReference>
<dbReference type="Proteomes" id="UP000610558">
    <property type="component" value="Unassembled WGS sequence"/>
</dbReference>
<evidence type="ECO:0000313" key="5">
    <source>
        <dbReference type="Proteomes" id="UP000610558"/>
    </source>
</evidence>
<dbReference type="CDD" id="cd00077">
    <property type="entry name" value="HDc"/>
    <property type="match status" value="1"/>
</dbReference>
<keyword evidence="5" id="KW-1185">Reference proteome</keyword>
<proteinExistence type="predicted"/>
<dbReference type="InterPro" id="IPR037522">
    <property type="entry name" value="HD_GYP_dom"/>
</dbReference>
<dbReference type="InterPro" id="IPR001789">
    <property type="entry name" value="Sig_transdc_resp-reg_receiver"/>
</dbReference>
<gene>
    <name evidence="4" type="ORF">IB286_03720</name>
</gene>
<dbReference type="PANTHER" id="PTHR45228:SF1">
    <property type="entry name" value="CYCLIC DI-GMP PHOSPHODIESTERASE TM_0186"/>
    <property type="match status" value="1"/>
</dbReference>
<evidence type="ECO:0000259" key="2">
    <source>
        <dbReference type="PROSITE" id="PS50110"/>
    </source>
</evidence>
<dbReference type="InterPro" id="IPR003607">
    <property type="entry name" value="HD/PDEase_dom"/>
</dbReference>
<dbReference type="GO" id="GO:0000160">
    <property type="term" value="P:phosphorelay signal transduction system"/>
    <property type="evidence" value="ECO:0007669"/>
    <property type="project" value="InterPro"/>
</dbReference>
<evidence type="ECO:0000259" key="3">
    <source>
        <dbReference type="PROSITE" id="PS51832"/>
    </source>
</evidence>
<dbReference type="Gene3D" id="1.10.3210.10">
    <property type="entry name" value="Hypothetical protein af1432"/>
    <property type="match status" value="1"/>
</dbReference>
<protein>
    <submittedName>
        <fullName evidence="4">Response regulator</fullName>
    </submittedName>
</protein>
<dbReference type="Gene3D" id="3.40.50.2300">
    <property type="match status" value="1"/>
</dbReference>
<evidence type="ECO:0000313" key="4">
    <source>
        <dbReference type="EMBL" id="MBD2858104.1"/>
    </source>
</evidence>
<dbReference type="InterPro" id="IPR011006">
    <property type="entry name" value="CheY-like_superfamily"/>
</dbReference>
<dbReference type="EMBL" id="JACXLD010000001">
    <property type="protein sequence ID" value="MBD2858104.1"/>
    <property type="molecule type" value="Genomic_DNA"/>
</dbReference>
<feature type="modified residue" description="4-aspartylphosphate" evidence="1">
    <location>
        <position position="52"/>
    </location>
</feature>
<dbReference type="PROSITE" id="PS51832">
    <property type="entry name" value="HD_GYP"/>
    <property type="match status" value="1"/>
</dbReference>
<dbReference type="SUPFAM" id="SSF109604">
    <property type="entry name" value="HD-domain/PDEase-like"/>
    <property type="match status" value="1"/>
</dbReference>
<dbReference type="SUPFAM" id="SSF52172">
    <property type="entry name" value="CheY-like"/>
    <property type="match status" value="1"/>
</dbReference>
<keyword evidence="1" id="KW-0597">Phosphoprotein</keyword>
<dbReference type="AlphaFoldDB" id="A0A927BYV6"/>
<dbReference type="InterPro" id="IPR052020">
    <property type="entry name" value="Cyclic_di-GMP/3'3'-cGAMP_PDE"/>
</dbReference>
<dbReference type="RefSeq" id="WP_190762525.1">
    <property type="nucleotide sequence ID" value="NZ_JACXLD010000001.1"/>
</dbReference>
<reference evidence="4" key="1">
    <citation type="submission" date="2020-09" db="EMBL/GenBank/DDBJ databases">
        <authorList>
            <person name="Yoon J.-W."/>
        </authorList>
    </citation>
    <scope>NUCLEOTIDE SEQUENCE</scope>
    <source>
        <strain evidence="4">KMU-158</strain>
    </source>
</reference>
<accession>A0A927BYV6</accession>
<dbReference type="PANTHER" id="PTHR45228">
    <property type="entry name" value="CYCLIC DI-GMP PHOSPHODIESTERASE TM_0186-RELATED"/>
    <property type="match status" value="1"/>
</dbReference>